<dbReference type="AlphaFoldDB" id="A0A2T2XH01"/>
<keyword evidence="2 5" id="KW-0812">Transmembrane</keyword>
<keyword evidence="3 5" id="KW-1133">Transmembrane helix</keyword>
<name>A0A2T2XH01_9FIRM</name>
<dbReference type="PANTHER" id="PTHR43376">
    <property type="entry name" value="OLIGOPEPTIDE TRANSPORT SYSTEM PERMEASE PROTEIN"/>
    <property type="match status" value="1"/>
</dbReference>
<dbReference type="PANTHER" id="PTHR43376:SF1">
    <property type="entry name" value="OLIGOPEPTIDE TRANSPORT SYSTEM PERMEASE PROTEIN"/>
    <property type="match status" value="1"/>
</dbReference>
<evidence type="ECO:0000313" key="8">
    <source>
        <dbReference type="Proteomes" id="UP000242972"/>
    </source>
</evidence>
<sequence>MKYLASRVGFLVLSLWAAVTVNFVLPRLMPGNPAILMLGRYKGQLTPRALHALKLQFGVTNTPLWQQYWVYLGHLLHGNLGLSLTYYPVPVGQIIAQSLPWTLGLVGTATIISMVLGTAVGVYLAWNHGHFWDNVLSTVAMFTAALPYFWLALLLLYFLAYVYHWFPLAHAYSTGINPTWSWSFAFNVVRHALLPALTIVISSLGGWMIGMRNNMIQTLGEDYITFAEAKGVKKGRLMFQYAARNAILPSLTSFAMSLGFVVGGALLTEVVFSYPGVGYQLLVAVQNEDYPLMQGLFLVIALAVLLANFVVEMLYGKLDPRTRQGQGGAYS</sequence>
<feature type="domain" description="ABC transmembrane type-1" evidence="6">
    <location>
        <begin position="99"/>
        <end position="315"/>
    </location>
</feature>
<dbReference type="GO" id="GO:0055085">
    <property type="term" value="P:transmembrane transport"/>
    <property type="evidence" value="ECO:0007669"/>
    <property type="project" value="InterPro"/>
</dbReference>
<dbReference type="SUPFAM" id="SSF161098">
    <property type="entry name" value="MetI-like"/>
    <property type="match status" value="1"/>
</dbReference>
<evidence type="ECO:0000259" key="6">
    <source>
        <dbReference type="PROSITE" id="PS50928"/>
    </source>
</evidence>
<feature type="transmembrane region" description="Helical" evidence="5">
    <location>
        <begin position="184"/>
        <end position="209"/>
    </location>
</feature>
<dbReference type="EMBL" id="PXYW01000016">
    <property type="protein sequence ID" value="PSR33781.1"/>
    <property type="molecule type" value="Genomic_DNA"/>
</dbReference>
<evidence type="ECO:0000256" key="3">
    <source>
        <dbReference type="ARBA" id="ARBA00022989"/>
    </source>
</evidence>
<comment type="similarity">
    <text evidence="5">Belongs to the binding-protein-dependent transport system permease family.</text>
</comment>
<dbReference type="Gene3D" id="1.10.3720.10">
    <property type="entry name" value="MetI-like"/>
    <property type="match status" value="1"/>
</dbReference>
<dbReference type="InterPro" id="IPR035906">
    <property type="entry name" value="MetI-like_sf"/>
</dbReference>
<protein>
    <submittedName>
        <fullName evidence="7">Peptide ABC transporter permease</fullName>
    </submittedName>
</protein>
<keyword evidence="5" id="KW-0813">Transport</keyword>
<comment type="subcellular location">
    <subcellularLocation>
        <location evidence="5">Cell membrane</location>
        <topology evidence="5">Multi-pass membrane protein</topology>
    </subcellularLocation>
    <subcellularLocation>
        <location evidence="1">Membrane</location>
        <topology evidence="1">Multi-pass membrane protein</topology>
    </subcellularLocation>
</comment>
<dbReference type="CDD" id="cd06261">
    <property type="entry name" value="TM_PBP2"/>
    <property type="match status" value="1"/>
</dbReference>
<evidence type="ECO:0000313" key="7">
    <source>
        <dbReference type="EMBL" id="PSR33781.1"/>
    </source>
</evidence>
<organism evidence="7 8">
    <name type="scientific">Sulfobacillus benefaciens</name>
    <dbReference type="NCBI Taxonomy" id="453960"/>
    <lineage>
        <taxon>Bacteria</taxon>
        <taxon>Bacillati</taxon>
        <taxon>Bacillota</taxon>
        <taxon>Clostridia</taxon>
        <taxon>Eubacteriales</taxon>
        <taxon>Clostridiales Family XVII. Incertae Sedis</taxon>
        <taxon>Sulfobacillus</taxon>
    </lineage>
</organism>
<dbReference type="PROSITE" id="PS50928">
    <property type="entry name" value="ABC_TM1"/>
    <property type="match status" value="1"/>
</dbReference>
<evidence type="ECO:0000256" key="5">
    <source>
        <dbReference type="RuleBase" id="RU363032"/>
    </source>
</evidence>
<feature type="transmembrane region" description="Helical" evidence="5">
    <location>
        <begin position="101"/>
        <end position="126"/>
    </location>
</feature>
<comment type="caution">
    <text evidence="7">The sequence shown here is derived from an EMBL/GenBank/DDBJ whole genome shotgun (WGS) entry which is preliminary data.</text>
</comment>
<evidence type="ECO:0000256" key="4">
    <source>
        <dbReference type="ARBA" id="ARBA00023136"/>
    </source>
</evidence>
<accession>A0A2T2XH01</accession>
<evidence type="ECO:0000256" key="1">
    <source>
        <dbReference type="ARBA" id="ARBA00004141"/>
    </source>
</evidence>
<dbReference type="Pfam" id="PF00528">
    <property type="entry name" value="BPD_transp_1"/>
    <property type="match status" value="1"/>
</dbReference>
<feature type="transmembrane region" description="Helical" evidence="5">
    <location>
        <begin position="246"/>
        <end position="272"/>
    </location>
</feature>
<gene>
    <name evidence="7" type="ORF">C7B46_08005</name>
</gene>
<proteinExistence type="inferred from homology"/>
<evidence type="ECO:0000256" key="2">
    <source>
        <dbReference type="ARBA" id="ARBA00022692"/>
    </source>
</evidence>
<feature type="transmembrane region" description="Helical" evidence="5">
    <location>
        <begin position="6"/>
        <end position="25"/>
    </location>
</feature>
<reference evidence="7 8" key="1">
    <citation type="journal article" date="2014" name="BMC Genomics">
        <title>Comparison of environmental and isolate Sulfobacillus genomes reveals diverse carbon, sulfur, nitrogen, and hydrogen metabolisms.</title>
        <authorList>
            <person name="Justice N.B."/>
            <person name="Norman A."/>
            <person name="Brown C.T."/>
            <person name="Singh A."/>
            <person name="Thomas B.C."/>
            <person name="Banfield J.F."/>
        </authorList>
    </citation>
    <scope>NUCLEOTIDE SEQUENCE [LARGE SCALE GENOMIC DNA]</scope>
    <source>
        <strain evidence="7">AMDSBA4</strain>
    </source>
</reference>
<feature type="transmembrane region" description="Helical" evidence="5">
    <location>
        <begin position="138"/>
        <end position="164"/>
    </location>
</feature>
<dbReference type="GO" id="GO:0005886">
    <property type="term" value="C:plasma membrane"/>
    <property type="evidence" value="ECO:0007669"/>
    <property type="project" value="UniProtKB-SubCell"/>
</dbReference>
<dbReference type="Proteomes" id="UP000242972">
    <property type="component" value="Unassembled WGS sequence"/>
</dbReference>
<dbReference type="InterPro" id="IPR000515">
    <property type="entry name" value="MetI-like"/>
</dbReference>
<feature type="transmembrane region" description="Helical" evidence="5">
    <location>
        <begin position="292"/>
        <end position="315"/>
    </location>
</feature>
<keyword evidence="4 5" id="KW-0472">Membrane</keyword>